<dbReference type="InterPro" id="IPR003675">
    <property type="entry name" value="Rce1/LyrA-like_dom"/>
</dbReference>
<dbReference type="PANTHER" id="PTHR36435">
    <property type="entry name" value="SLR1288 PROTEIN"/>
    <property type="match status" value="1"/>
</dbReference>
<evidence type="ECO:0000256" key="1">
    <source>
        <dbReference type="SAM" id="Phobius"/>
    </source>
</evidence>
<organism evidence="3">
    <name type="scientific">marine metagenome</name>
    <dbReference type="NCBI Taxonomy" id="408172"/>
    <lineage>
        <taxon>unclassified sequences</taxon>
        <taxon>metagenomes</taxon>
        <taxon>ecological metagenomes</taxon>
    </lineage>
</organism>
<evidence type="ECO:0000259" key="2">
    <source>
        <dbReference type="Pfam" id="PF02517"/>
    </source>
</evidence>
<gene>
    <name evidence="3" type="ORF">METZ01_LOCUS13806</name>
</gene>
<proteinExistence type="predicted"/>
<name>A0A381P227_9ZZZZ</name>
<keyword evidence="1" id="KW-1133">Transmembrane helix</keyword>
<reference evidence="3" key="1">
    <citation type="submission" date="2018-05" db="EMBL/GenBank/DDBJ databases">
        <authorList>
            <person name="Lanie J.A."/>
            <person name="Ng W.-L."/>
            <person name="Kazmierczak K.M."/>
            <person name="Andrzejewski T.M."/>
            <person name="Davidsen T.M."/>
            <person name="Wayne K.J."/>
            <person name="Tettelin H."/>
            <person name="Glass J.I."/>
            <person name="Rusch D."/>
            <person name="Podicherti R."/>
            <person name="Tsui H.-C.T."/>
            <person name="Winkler M.E."/>
        </authorList>
    </citation>
    <scope>NUCLEOTIDE SEQUENCE</scope>
</reference>
<feature type="transmembrane region" description="Helical" evidence="1">
    <location>
        <begin position="52"/>
        <end position="69"/>
    </location>
</feature>
<dbReference type="GO" id="GO:0080120">
    <property type="term" value="P:CAAX-box protein maturation"/>
    <property type="evidence" value="ECO:0007669"/>
    <property type="project" value="UniProtKB-ARBA"/>
</dbReference>
<sequence length="291" mass="33989">MSNHWKELRIIVLIIFSAFVLLNLVISGYYILSGGISSSGMENLLEDRVLMLSLNSLSIMIFISPYFYVNKLSNYSIKIFPINSTPVILVLLLTFFFMILNSGVIEWNKSINFPEFMNSFETWAFNKEKELEKITIFLVSFENNWEFLFGILSIALIPGICEEYLFRGVLQKNFYLISKNIHIAVWLSAFFFSALHLQFYGFFPRMLLGVLFGYIYYWSGSIVYPMIAHIFNNFFSLTIFYFSQKGLLNENFEVSVNSSPKIPMALIIISAVLFIGFMYLLRRYFLDNEKR</sequence>
<dbReference type="GO" id="GO:0004175">
    <property type="term" value="F:endopeptidase activity"/>
    <property type="evidence" value="ECO:0007669"/>
    <property type="project" value="UniProtKB-ARBA"/>
</dbReference>
<protein>
    <recommendedName>
        <fullName evidence="2">CAAX prenyl protease 2/Lysostaphin resistance protein A-like domain-containing protein</fullName>
    </recommendedName>
</protein>
<feature type="transmembrane region" description="Helical" evidence="1">
    <location>
        <begin position="147"/>
        <end position="166"/>
    </location>
</feature>
<dbReference type="EMBL" id="UINC01000776">
    <property type="protein sequence ID" value="SUZ60952.1"/>
    <property type="molecule type" value="Genomic_DNA"/>
</dbReference>
<dbReference type="InterPro" id="IPR052710">
    <property type="entry name" value="CAAX_protease"/>
</dbReference>
<keyword evidence="1" id="KW-0472">Membrane</keyword>
<feature type="transmembrane region" description="Helical" evidence="1">
    <location>
        <begin position="12"/>
        <end position="32"/>
    </location>
</feature>
<dbReference type="PANTHER" id="PTHR36435:SF1">
    <property type="entry name" value="CAAX AMINO TERMINAL PROTEASE FAMILY PROTEIN"/>
    <property type="match status" value="1"/>
</dbReference>
<evidence type="ECO:0000313" key="3">
    <source>
        <dbReference type="EMBL" id="SUZ60952.1"/>
    </source>
</evidence>
<feature type="transmembrane region" description="Helical" evidence="1">
    <location>
        <begin position="173"/>
        <end position="193"/>
    </location>
</feature>
<accession>A0A381P227</accession>
<dbReference type="Pfam" id="PF02517">
    <property type="entry name" value="Rce1-like"/>
    <property type="match status" value="1"/>
</dbReference>
<feature type="domain" description="CAAX prenyl protease 2/Lysostaphin resistance protein A-like" evidence="2">
    <location>
        <begin position="145"/>
        <end position="235"/>
    </location>
</feature>
<feature type="transmembrane region" description="Helical" evidence="1">
    <location>
        <begin position="262"/>
        <end position="281"/>
    </location>
</feature>
<dbReference type="AlphaFoldDB" id="A0A381P227"/>
<feature type="transmembrane region" description="Helical" evidence="1">
    <location>
        <begin position="81"/>
        <end position="100"/>
    </location>
</feature>
<keyword evidence="1" id="KW-0812">Transmembrane</keyword>